<evidence type="ECO:0000259" key="2">
    <source>
        <dbReference type="Pfam" id="PF00149"/>
    </source>
</evidence>
<sequence length="464" mass="52038">MRLCAGHYLLIAFFVITQCLLIILRNSLHGVSYYRLKRVHNLVNMEFMMVIGSMFIWKRVTEALNHLDPDKITPARFRWRTICFQDVARATLFILLALSQLSFLFYFFYVGSEPHILAQFSLIGLATYLHAVVFLVIAELVHQFSTVSLKCGVLESQSRYIINSRHAYTYLSLFCALLFVLGGLYATLSDPVYTRVSIPLRNLHNGDVKVVLLTDLHIGPTVGQKRMQKIVELTNRLNPDIVAISGDLADGFVKDLEGAANPLCSLKSKHGVYFATGNHEYMHGNVDEWFAYLERCNVTVLHNSQQRILMENGDRMCIAGTDDLFAARAHFPGHGMDAQRAVVGCHPGDAVVMLAHQPNAAQVMLDDPIVSKRVDLILSGHTHGGQMYLFVPVIYLVNAFARSGSYSFRCQLLPRKGNGCFRGLYYNEPTGVYVYVSAGVNYFGPPIKMFGACEIIDITLKPVI</sequence>
<dbReference type="SUPFAM" id="SSF56300">
    <property type="entry name" value="Metallo-dependent phosphatases"/>
    <property type="match status" value="1"/>
</dbReference>
<keyword evidence="1" id="KW-0472">Membrane</keyword>
<evidence type="ECO:0000313" key="3">
    <source>
        <dbReference type="EMBL" id="EYC24187.1"/>
    </source>
</evidence>
<gene>
    <name evidence="3" type="primary">Acey_s0014.g2370</name>
    <name evidence="3" type="synonym">Acey-F40B5.2</name>
    <name evidence="3" type="ORF">Y032_0014g2370</name>
</gene>
<dbReference type="PANTHER" id="PTHR31302">
    <property type="entry name" value="TRANSMEMBRANE PROTEIN WITH METALLOPHOSPHOESTERASE DOMAIN-RELATED"/>
    <property type="match status" value="1"/>
</dbReference>
<dbReference type="Proteomes" id="UP000024635">
    <property type="component" value="Unassembled WGS sequence"/>
</dbReference>
<name>A0A016VAY7_9BILA</name>
<feature type="transmembrane region" description="Helical" evidence="1">
    <location>
        <begin position="116"/>
        <end position="141"/>
    </location>
</feature>
<dbReference type="CDD" id="cd07385">
    <property type="entry name" value="MPP_YkuE_C"/>
    <property type="match status" value="1"/>
</dbReference>
<evidence type="ECO:0000256" key="1">
    <source>
        <dbReference type="SAM" id="Phobius"/>
    </source>
</evidence>
<feature type="transmembrane region" description="Helical" evidence="1">
    <location>
        <begin position="6"/>
        <end position="28"/>
    </location>
</feature>
<dbReference type="InterPro" id="IPR051158">
    <property type="entry name" value="Metallophosphoesterase_sf"/>
</dbReference>
<feature type="transmembrane region" description="Helical" evidence="1">
    <location>
        <begin position="87"/>
        <end position="110"/>
    </location>
</feature>
<keyword evidence="1" id="KW-0812">Transmembrane</keyword>
<dbReference type="Gene3D" id="3.60.21.10">
    <property type="match status" value="1"/>
</dbReference>
<dbReference type="InterPro" id="IPR029052">
    <property type="entry name" value="Metallo-depent_PP-like"/>
</dbReference>
<protein>
    <recommendedName>
        <fullName evidence="2">Calcineurin-like phosphoesterase domain-containing protein</fullName>
    </recommendedName>
</protein>
<feature type="transmembrane region" description="Helical" evidence="1">
    <location>
        <begin position="167"/>
        <end position="188"/>
    </location>
</feature>
<keyword evidence="1" id="KW-1133">Transmembrane helix</keyword>
<accession>A0A016VAY7</accession>
<dbReference type="InterPro" id="IPR004843">
    <property type="entry name" value="Calcineurin-like_PHP"/>
</dbReference>
<evidence type="ECO:0000313" key="4">
    <source>
        <dbReference type="Proteomes" id="UP000024635"/>
    </source>
</evidence>
<comment type="caution">
    <text evidence="3">The sequence shown here is derived from an EMBL/GenBank/DDBJ whole genome shotgun (WGS) entry which is preliminary data.</text>
</comment>
<dbReference type="OrthoDB" id="783096at2759"/>
<dbReference type="GO" id="GO:0016787">
    <property type="term" value="F:hydrolase activity"/>
    <property type="evidence" value="ECO:0007669"/>
    <property type="project" value="InterPro"/>
</dbReference>
<dbReference type="AlphaFoldDB" id="A0A016VAY7"/>
<keyword evidence="4" id="KW-1185">Reference proteome</keyword>
<feature type="domain" description="Calcineurin-like phosphoesterase" evidence="2">
    <location>
        <begin position="209"/>
        <end position="384"/>
    </location>
</feature>
<reference evidence="4" key="1">
    <citation type="journal article" date="2015" name="Nat. Genet.">
        <title>The genome and transcriptome of the zoonotic hookworm Ancylostoma ceylanicum identify infection-specific gene families.</title>
        <authorList>
            <person name="Schwarz E.M."/>
            <person name="Hu Y."/>
            <person name="Antoshechkin I."/>
            <person name="Miller M.M."/>
            <person name="Sternberg P.W."/>
            <person name="Aroian R.V."/>
        </authorList>
    </citation>
    <scope>NUCLEOTIDE SEQUENCE</scope>
    <source>
        <strain evidence="4">HY135</strain>
    </source>
</reference>
<dbReference type="Pfam" id="PF00149">
    <property type="entry name" value="Metallophos"/>
    <property type="match status" value="1"/>
</dbReference>
<dbReference type="PANTHER" id="PTHR31302:SF0">
    <property type="entry name" value="TRANSMEMBRANE PROTEIN WITH METALLOPHOSPHOESTERASE DOMAIN"/>
    <property type="match status" value="1"/>
</dbReference>
<dbReference type="EMBL" id="JARK01001350">
    <property type="protein sequence ID" value="EYC24187.1"/>
    <property type="molecule type" value="Genomic_DNA"/>
</dbReference>
<proteinExistence type="predicted"/>
<organism evidence="3 4">
    <name type="scientific">Ancylostoma ceylanicum</name>
    <dbReference type="NCBI Taxonomy" id="53326"/>
    <lineage>
        <taxon>Eukaryota</taxon>
        <taxon>Metazoa</taxon>
        <taxon>Ecdysozoa</taxon>
        <taxon>Nematoda</taxon>
        <taxon>Chromadorea</taxon>
        <taxon>Rhabditida</taxon>
        <taxon>Rhabditina</taxon>
        <taxon>Rhabditomorpha</taxon>
        <taxon>Strongyloidea</taxon>
        <taxon>Ancylostomatidae</taxon>
        <taxon>Ancylostomatinae</taxon>
        <taxon>Ancylostoma</taxon>
    </lineage>
</organism>